<dbReference type="InterPro" id="IPR018337">
    <property type="entry name" value="Cell_wall/Cho-bd_repeat"/>
</dbReference>
<proteinExistence type="predicted"/>
<dbReference type="InterPro" id="IPR009739">
    <property type="entry name" value="LprI-like_N"/>
</dbReference>
<dbReference type="AlphaFoldDB" id="A0A2A7MF84"/>
<dbReference type="Pfam" id="PF01473">
    <property type="entry name" value="Choline_bind_1"/>
    <property type="match status" value="1"/>
</dbReference>
<comment type="caution">
    <text evidence="5">The sequence shown here is derived from an EMBL/GenBank/DDBJ whole genome shotgun (WGS) entry which is preliminary data.</text>
</comment>
<feature type="domain" description="Lysozyme inhibitor LprI-like N-terminal" evidence="4">
    <location>
        <begin position="118"/>
        <end position="207"/>
    </location>
</feature>
<dbReference type="PROSITE" id="PS51170">
    <property type="entry name" value="CW"/>
    <property type="match status" value="1"/>
</dbReference>
<dbReference type="Gene3D" id="1.20.1270.180">
    <property type="match status" value="1"/>
</dbReference>
<dbReference type="Gene3D" id="2.10.270.10">
    <property type="entry name" value="Cholin Binding"/>
    <property type="match status" value="1"/>
</dbReference>
<reference evidence="5 6" key="1">
    <citation type="submission" date="2017-10" db="EMBL/GenBank/DDBJ databases">
        <title>Effective Description of Clostridium neonatale sp. nov. linked to necrotizing enterocolitis in neonates and a clarification of species assignable to the genus Clostridium (Prazmowski 1880) emend. Lawson and Rainey 2016.</title>
        <authorList>
            <person name="Bernard K."/>
            <person name="Burdz T."/>
            <person name="Wiebe D."/>
            <person name="Balcewich B."/>
            <person name="Alfa M."/>
            <person name="Bernier A.-M."/>
        </authorList>
    </citation>
    <scope>NUCLEOTIDE SEQUENCE [LARGE SCALE GENOMIC DNA]</scope>
    <source>
        <strain evidence="5 6">LCDC99A005</strain>
    </source>
</reference>
<evidence type="ECO:0000259" key="4">
    <source>
        <dbReference type="Pfam" id="PF07007"/>
    </source>
</evidence>
<accession>A0A2A7MF84</accession>
<name>A0A2A7MF84_9CLOT</name>
<organism evidence="5 6">
    <name type="scientific">Clostridium neonatale</name>
    <dbReference type="NCBI Taxonomy" id="137838"/>
    <lineage>
        <taxon>Bacteria</taxon>
        <taxon>Bacillati</taxon>
        <taxon>Bacillota</taxon>
        <taxon>Clostridia</taxon>
        <taxon>Eubacteriales</taxon>
        <taxon>Clostridiaceae</taxon>
        <taxon>Clostridium</taxon>
    </lineage>
</organism>
<evidence type="ECO:0000313" key="6">
    <source>
        <dbReference type="Proteomes" id="UP000220840"/>
    </source>
</evidence>
<dbReference type="Proteomes" id="UP000220840">
    <property type="component" value="Unassembled WGS sequence"/>
</dbReference>
<evidence type="ECO:0000256" key="1">
    <source>
        <dbReference type="ARBA" id="ARBA00022737"/>
    </source>
</evidence>
<dbReference type="OrthoDB" id="9800780at2"/>
<gene>
    <name evidence="5" type="ORF">CQ394_01155</name>
</gene>
<evidence type="ECO:0000313" key="5">
    <source>
        <dbReference type="EMBL" id="PEG30365.1"/>
    </source>
</evidence>
<dbReference type="RefSeq" id="WP_058294537.1">
    <property type="nucleotide sequence ID" value="NZ_CAMRXB010000085.1"/>
</dbReference>
<dbReference type="PANTHER" id="PTHR39176">
    <property type="entry name" value="PERIPLASMIC PROTEIN-RELATED"/>
    <property type="match status" value="1"/>
</dbReference>
<feature type="repeat" description="Cell wall-binding" evidence="2">
    <location>
        <begin position="51"/>
        <end position="70"/>
    </location>
</feature>
<feature type="chain" id="PRO_5039036044" evidence="3">
    <location>
        <begin position="22"/>
        <end position="212"/>
    </location>
</feature>
<dbReference type="PANTHER" id="PTHR39176:SF1">
    <property type="entry name" value="PERIPLASMIC PROTEIN"/>
    <property type="match status" value="1"/>
</dbReference>
<dbReference type="SUPFAM" id="SSF69360">
    <property type="entry name" value="Cell wall binding repeat"/>
    <property type="match status" value="1"/>
</dbReference>
<dbReference type="Pfam" id="PF07007">
    <property type="entry name" value="LprI"/>
    <property type="match status" value="1"/>
</dbReference>
<protein>
    <submittedName>
        <fullName evidence="5">DUF1311 domain-containing protein</fullName>
    </submittedName>
</protein>
<keyword evidence="6" id="KW-1185">Reference proteome</keyword>
<keyword evidence="1" id="KW-0677">Repeat</keyword>
<feature type="signal peptide" evidence="3">
    <location>
        <begin position="1"/>
        <end position="21"/>
    </location>
</feature>
<keyword evidence="3" id="KW-0732">Signal</keyword>
<evidence type="ECO:0000256" key="2">
    <source>
        <dbReference type="PROSITE-ProRule" id="PRU00591"/>
    </source>
</evidence>
<dbReference type="EMBL" id="PDCJ01000001">
    <property type="protein sequence ID" value="PEG30365.1"/>
    <property type="molecule type" value="Genomic_DNA"/>
</dbReference>
<evidence type="ECO:0000256" key="3">
    <source>
        <dbReference type="SAM" id="SignalP"/>
    </source>
</evidence>
<sequence>MKKLKLTKAMVSLLVVTSVFALNPIRASAKWIKSEYAEDVLWKYSEGNKYTIGWKLIDGKWYYFDEYGVMSSGTKIGDYYVNLEGVWTHFDYSANNQKFNSFLDRLYKIEKNDKVANEKANTTYDITIYASDFAKQYDTLLNDIYNYLKKVMPENEFKKLQKEEIEWINKKETAIKDDLQRHEGGTICAYISALDTITYTHDRIYELLKYIN</sequence>